<protein>
    <submittedName>
        <fullName evidence="1">Uncharacterized protein</fullName>
    </submittedName>
</protein>
<proteinExistence type="predicted"/>
<dbReference type="EMBL" id="KQ414688">
    <property type="protein sequence ID" value="KOC63721.1"/>
    <property type="molecule type" value="Genomic_DNA"/>
</dbReference>
<name>A0A0L7QYT2_9HYME</name>
<keyword evidence="2" id="KW-1185">Reference proteome</keyword>
<reference evidence="1 2" key="1">
    <citation type="submission" date="2015-07" db="EMBL/GenBank/DDBJ databases">
        <title>The genome of Habropoda laboriosa.</title>
        <authorList>
            <person name="Pan H."/>
            <person name="Kapheim K."/>
        </authorList>
    </citation>
    <scope>NUCLEOTIDE SEQUENCE [LARGE SCALE GENOMIC DNA]</scope>
    <source>
        <strain evidence="1">0110345459</strain>
    </source>
</reference>
<dbReference type="Proteomes" id="UP000053825">
    <property type="component" value="Unassembled WGS sequence"/>
</dbReference>
<gene>
    <name evidence="1" type="ORF">WH47_00789</name>
</gene>
<organism evidence="1 2">
    <name type="scientific">Habropoda laboriosa</name>
    <dbReference type="NCBI Taxonomy" id="597456"/>
    <lineage>
        <taxon>Eukaryota</taxon>
        <taxon>Metazoa</taxon>
        <taxon>Ecdysozoa</taxon>
        <taxon>Arthropoda</taxon>
        <taxon>Hexapoda</taxon>
        <taxon>Insecta</taxon>
        <taxon>Pterygota</taxon>
        <taxon>Neoptera</taxon>
        <taxon>Endopterygota</taxon>
        <taxon>Hymenoptera</taxon>
        <taxon>Apocrita</taxon>
        <taxon>Aculeata</taxon>
        <taxon>Apoidea</taxon>
        <taxon>Anthophila</taxon>
        <taxon>Apidae</taxon>
        <taxon>Habropoda</taxon>
    </lineage>
</organism>
<evidence type="ECO:0000313" key="1">
    <source>
        <dbReference type="EMBL" id="KOC63721.1"/>
    </source>
</evidence>
<evidence type="ECO:0000313" key="2">
    <source>
        <dbReference type="Proteomes" id="UP000053825"/>
    </source>
</evidence>
<accession>A0A0L7QYT2</accession>
<dbReference type="AlphaFoldDB" id="A0A0L7QYT2"/>
<sequence length="62" mass="7529">MEDKRDLNAARFASDLECLRKRSAWKERKDLYTHHRRKKKKGRKIYPLTKIVIEGREKTLSE</sequence>